<proteinExistence type="predicted"/>
<dbReference type="Proteomes" id="UP001143330">
    <property type="component" value="Unassembled WGS sequence"/>
</dbReference>
<keyword evidence="2" id="KW-1185">Reference proteome</keyword>
<dbReference type="InterPro" id="IPR008571">
    <property type="entry name" value="HerA-like"/>
</dbReference>
<protein>
    <recommendedName>
        <fullName evidence="3">Helicase HerA central domain-containing protein</fullName>
    </recommendedName>
</protein>
<dbReference type="AlphaFoldDB" id="A0A9W6NDE2"/>
<name>A0A9W6NDE2_9HYPH</name>
<comment type="caution">
    <text evidence="1">The sequence shown here is derived from an EMBL/GenBank/DDBJ whole genome shotgun (WGS) entry which is preliminary data.</text>
</comment>
<gene>
    <name evidence="1" type="ORF">GCM10017653_47050</name>
</gene>
<accession>A0A9W6NDE2</accession>
<dbReference type="RefSeq" id="WP_213363673.1">
    <property type="nucleotide sequence ID" value="NZ_BSFM01000021.1"/>
</dbReference>
<organism evidence="1 2">
    <name type="scientific">Ancylobacter defluvii</name>
    <dbReference type="NCBI Taxonomy" id="1282440"/>
    <lineage>
        <taxon>Bacteria</taxon>
        <taxon>Pseudomonadati</taxon>
        <taxon>Pseudomonadota</taxon>
        <taxon>Alphaproteobacteria</taxon>
        <taxon>Hyphomicrobiales</taxon>
        <taxon>Xanthobacteraceae</taxon>
        <taxon>Ancylobacter</taxon>
    </lineage>
</organism>
<evidence type="ECO:0000313" key="2">
    <source>
        <dbReference type="Proteomes" id="UP001143330"/>
    </source>
</evidence>
<dbReference type="SUPFAM" id="SSF52540">
    <property type="entry name" value="P-loop containing nucleoside triphosphate hydrolases"/>
    <property type="match status" value="1"/>
</dbReference>
<evidence type="ECO:0000313" key="1">
    <source>
        <dbReference type="EMBL" id="GLK86635.1"/>
    </source>
</evidence>
<evidence type="ECO:0008006" key="3">
    <source>
        <dbReference type="Google" id="ProtNLM"/>
    </source>
</evidence>
<reference evidence="1" key="2">
    <citation type="submission" date="2023-01" db="EMBL/GenBank/DDBJ databases">
        <authorList>
            <person name="Sun Q."/>
            <person name="Evtushenko L."/>
        </authorList>
    </citation>
    <scope>NUCLEOTIDE SEQUENCE</scope>
    <source>
        <strain evidence="1">VKM B-2789</strain>
    </source>
</reference>
<dbReference type="PANTHER" id="PTHR42957:SF1">
    <property type="entry name" value="HELICASE MJ1565-RELATED"/>
    <property type="match status" value="1"/>
</dbReference>
<reference evidence="1" key="1">
    <citation type="journal article" date="2014" name="Int. J. Syst. Evol. Microbiol.">
        <title>Complete genome sequence of Corynebacterium casei LMG S-19264T (=DSM 44701T), isolated from a smear-ripened cheese.</title>
        <authorList>
            <consortium name="US DOE Joint Genome Institute (JGI-PGF)"/>
            <person name="Walter F."/>
            <person name="Albersmeier A."/>
            <person name="Kalinowski J."/>
            <person name="Ruckert C."/>
        </authorList>
    </citation>
    <scope>NUCLEOTIDE SEQUENCE</scope>
    <source>
        <strain evidence="1">VKM B-2789</strain>
    </source>
</reference>
<dbReference type="PANTHER" id="PTHR42957">
    <property type="entry name" value="HELICASE MJ1565-RELATED"/>
    <property type="match status" value="1"/>
</dbReference>
<sequence>MADIWSGFSAFIGRTGAGKSYAARGVVETFLDDHRRVCIVDPTGVWWGLRSLADGGPGFPVVIFGGEHADVPIEADAGGLLGALIGEEKVSASIVDVSEFSTAQRTRFLTDFFEALYGANRSALHLVLDEADEVAPQNPMPETKRLLGAVDRIVRRGRVRGFRPMMITQRPAVLHKNVLSQIGTLVALRLTSPQDRNAIGDWVKGNADGGQADAVMKSLSGLDVGEGWTWCPALDVLERKRFPGILTLDSSRTPEHGEERAALPAMSAIDVEHLRQLLGAGQEPRADAGGTGGAGPAAAVDIASIEAAAYQRGFNEGHAHGRTAGIAIGIARAQGALNALRIDDVASDAPPPPLKASMTMDAKMPKAAVTRPTPREPSNLTNSAARKMLAVLDTNPPVRRSWQQVATLAGLKARGGHFNAGRKAMIESGLIVEADGLVAIASPSAAAGPAISDPATMVDLWAAALSGAAPKVLRALFEMGGTATRPAVAERLGMQPRGGHWNAAWKELRDNSIVTVAGDMAELTELFHPGGQHD</sequence>
<dbReference type="Gene3D" id="3.40.50.300">
    <property type="entry name" value="P-loop containing nucleotide triphosphate hydrolases"/>
    <property type="match status" value="1"/>
</dbReference>
<dbReference type="EMBL" id="BSFM01000021">
    <property type="protein sequence ID" value="GLK86635.1"/>
    <property type="molecule type" value="Genomic_DNA"/>
</dbReference>
<dbReference type="InterPro" id="IPR027417">
    <property type="entry name" value="P-loop_NTPase"/>
</dbReference>